<comment type="subcellular location">
    <subcellularLocation>
        <location evidence="1">Golgi apparatus membrane</location>
        <topology evidence="1">Peripheral membrane protein</topology>
    </subcellularLocation>
</comment>
<feature type="domain" description="Conserved oligomeric Golgi complex subunit 5 N-terminal" evidence="6">
    <location>
        <begin position="29"/>
        <end position="140"/>
    </location>
</feature>
<evidence type="ECO:0000256" key="3">
    <source>
        <dbReference type="ARBA" id="ARBA00023034"/>
    </source>
</evidence>
<dbReference type="EMBL" id="QKKF02017260">
    <property type="protein sequence ID" value="RZF41018.1"/>
    <property type="molecule type" value="Genomic_DNA"/>
</dbReference>
<reference evidence="8 9" key="1">
    <citation type="journal article" date="2017" name="Gigascience">
        <title>Genome sequence of the small brown planthopper, Laodelphax striatellus.</title>
        <authorList>
            <person name="Zhu J."/>
            <person name="Jiang F."/>
            <person name="Wang X."/>
            <person name="Yang P."/>
            <person name="Bao Y."/>
            <person name="Zhao W."/>
            <person name="Wang W."/>
            <person name="Lu H."/>
            <person name="Wang Q."/>
            <person name="Cui N."/>
            <person name="Li J."/>
            <person name="Chen X."/>
            <person name="Luo L."/>
            <person name="Yu J."/>
            <person name="Kang L."/>
            <person name="Cui F."/>
        </authorList>
    </citation>
    <scope>NUCLEOTIDE SEQUENCE [LARGE SCALE GENOMIC DNA]</scope>
    <source>
        <strain evidence="8">Lst14</strain>
    </source>
</reference>
<accession>A0A482X697</accession>
<dbReference type="InterPro" id="IPR019465">
    <property type="entry name" value="Cog5"/>
</dbReference>
<dbReference type="InterPro" id="IPR048485">
    <property type="entry name" value="COG5_helical"/>
</dbReference>
<evidence type="ECO:0000256" key="1">
    <source>
        <dbReference type="ARBA" id="ARBA00004395"/>
    </source>
</evidence>
<dbReference type="Pfam" id="PF10392">
    <property type="entry name" value="COG5_N"/>
    <property type="match status" value="1"/>
</dbReference>
<evidence type="ECO:0000259" key="7">
    <source>
        <dbReference type="Pfam" id="PF20649"/>
    </source>
</evidence>
<dbReference type="STRING" id="195883.A0A482X697"/>
<evidence type="ECO:0000256" key="5">
    <source>
        <dbReference type="SAM" id="Coils"/>
    </source>
</evidence>
<evidence type="ECO:0000256" key="2">
    <source>
        <dbReference type="ARBA" id="ARBA00020974"/>
    </source>
</evidence>
<evidence type="ECO:0000313" key="8">
    <source>
        <dbReference type="EMBL" id="RZF41018.1"/>
    </source>
</evidence>
<protein>
    <recommendedName>
        <fullName evidence="2">Conserved oligomeric Golgi complex subunit 5</fullName>
    </recommendedName>
</protein>
<dbReference type="SMR" id="A0A482X697"/>
<dbReference type="InParanoid" id="A0A482X697"/>
<proteinExistence type="predicted"/>
<dbReference type="GO" id="GO:0000139">
    <property type="term" value="C:Golgi membrane"/>
    <property type="evidence" value="ECO:0007669"/>
    <property type="project" value="UniProtKB-SubCell"/>
</dbReference>
<dbReference type="PANTHER" id="PTHR13228:SF3">
    <property type="entry name" value="CONSERVED OLIGOMERIC GOLGI COMPLEX SUBUNIT 5"/>
    <property type="match status" value="1"/>
</dbReference>
<sequence>MGSSGQTDVWKALEEDEFLCTFLDKSSTKNQAIQQTLIVSEQLSRLTHGITLLEKELQQQVLENHDQLVTQATWVDKLETILSDLQSHTQRLLSSVERLRGKVIEPFNKLETQTVMLARLHATSDLLRRTARIQQLAKRLPTLEPVRASATISELDELCCDVDLSGLQILEDDQRLIRSETARVEKEGQQMLNQGLRSLNQAQVSSAIQVFRNLGILEREMNMLLDKSLNKVQQNAEKALDIQNYNPTERLNKSKGGPGRATGSMYPGNVSNFRNTLWTAWENVLYQVVHSQATQLALIQTVLCKKSNPLSLISDPPDEKNSEIAAIFWTHVNDLLSGKLSKAAESSSFIKQALEGEYPKLLRLHLDLHKKLQAEPLTANIFPDAGRCGHQFETAYLSKSVARLLDSVHSMFANESPPTTEDVDTLIRTVTNELSVSLIEEALSLTVARNIGKAVRLFCLKGEQMLSVRGEATQVIEPPTCGQQLNVSVANIAFYLATQVRRVATNMSATLSPAAVAELTKALGNADHLTKLIINPLLETAISPLCKQLTELGRNYKLLRAFRPLVSAAPQEVADCPLLGDLVPHSLALTCLFSRAPPELPANWSIDRLSQWLDSHKDEKQRLELLSGALQKYQQTVRQQNQQSFHPVYPILMQILEKGFQFTSSKK</sequence>
<comment type="caution">
    <text evidence="8">The sequence shown here is derived from an EMBL/GenBank/DDBJ whole genome shotgun (WGS) entry which is preliminary data.</text>
</comment>
<dbReference type="Pfam" id="PF20649">
    <property type="entry name" value="COG5_C"/>
    <property type="match status" value="1"/>
</dbReference>
<gene>
    <name evidence="8" type="ORF">LSTR_LSTR002650</name>
</gene>
<dbReference type="GO" id="GO:0006891">
    <property type="term" value="P:intra-Golgi vesicle-mediated transport"/>
    <property type="evidence" value="ECO:0007669"/>
    <property type="project" value="InterPro"/>
</dbReference>
<dbReference type="OrthoDB" id="18786at2759"/>
<dbReference type="GO" id="GO:0017119">
    <property type="term" value="C:Golgi transport complex"/>
    <property type="evidence" value="ECO:0007669"/>
    <property type="project" value="InterPro"/>
</dbReference>
<dbReference type="FunCoup" id="A0A482X697">
    <property type="interactions" value="889"/>
</dbReference>
<evidence type="ECO:0000256" key="4">
    <source>
        <dbReference type="ARBA" id="ARBA00023136"/>
    </source>
</evidence>
<dbReference type="InterPro" id="IPR049176">
    <property type="entry name" value="COG5_N"/>
</dbReference>
<feature type="coiled-coil region" evidence="5">
    <location>
        <begin position="616"/>
        <end position="643"/>
    </location>
</feature>
<feature type="domain" description="Conserved oligomeric Golgi complex subunit 5 helical" evidence="7">
    <location>
        <begin position="164"/>
        <end position="367"/>
    </location>
</feature>
<evidence type="ECO:0000313" key="9">
    <source>
        <dbReference type="Proteomes" id="UP000291343"/>
    </source>
</evidence>
<dbReference type="AlphaFoldDB" id="A0A482X697"/>
<keyword evidence="3" id="KW-0333">Golgi apparatus</keyword>
<name>A0A482X697_LAOST</name>
<dbReference type="Proteomes" id="UP000291343">
    <property type="component" value="Unassembled WGS sequence"/>
</dbReference>
<evidence type="ECO:0000259" key="6">
    <source>
        <dbReference type="Pfam" id="PF10392"/>
    </source>
</evidence>
<keyword evidence="9" id="KW-1185">Reference proteome</keyword>
<organism evidence="8 9">
    <name type="scientific">Laodelphax striatellus</name>
    <name type="common">Small brown planthopper</name>
    <name type="synonym">Delphax striatella</name>
    <dbReference type="NCBI Taxonomy" id="195883"/>
    <lineage>
        <taxon>Eukaryota</taxon>
        <taxon>Metazoa</taxon>
        <taxon>Ecdysozoa</taxon>
        <taxon>Arthropoda</taxon>
        <taxon>Hexapoda</taxon>
        <taxon>Insecta</taxon>
        <taxon>Pterygota</taxon>
        <taxon>Neoptera</taxon>
        <taxon>Paraneoptera</taxon>
        <taxon>Hemiptera</taxon>
        <taxon>Auchenorrhyncha</taxon>
        <taxon>Fulgoroidea</taxon>
        <taxon>Delphacidae</taxon>
        <taxon>Criomorphinae</taxon>
        <taxon>Laodelphax</taxon>
    </lineage>
</organism>
<keyword evidence="4" id="KW-0472">Membrane</keyword>
<keyword evidence="5" id="KW-0175">Coiled coil</keyword>
<dbReference type="PANTHER" id="PTHR13228">
    <property type="entry name" value="CONSERVED OLIGOMERIC GOLGI COMPLEX COMPONENT 5"/>
    <property type="match status" value="1"/>
</dbReference>